<evidence type="ECO:0000313" key="4">
    <source>
        <dbReference type="EMBL" id="MBM6618905.1"/>
    </source>
</evidence>
<dbReference type="Proteomes" id="UP001518925">
    <property type="component" value="Unassembled WGS sequence"/>
</dbReference>
<dbReference type="InterPro" id="IPR036380">
    <property type="entry name" value="Isochorismatase-like_sf"/>
</dbReference>
<sequence length="186" mass="21359">MSEKVPLIVIDVQNAFNDPSWGKRNNLDAEMNMKSLLQAWRQTNRPVIFIRHVSRYPHSLFYMESETSHFKHEVQPLPNEMILQKNVNSAFIGTNLEEIIRELNCPHVVIFGLTTNHCVETTTRMAGNLGFNPILVSDASATFDRIGPTGKHYHAELIHEMTLVNLHEEFATIMTTEELLKEVLYV</sequence>
<dbReference type="InterPro" id="IPR000868">
    <property type="entry name" value="Isochorismatase-like_dom"/>
</dbReference>
<accession>A0ABS2DK78</accession>
<feature type="domain" description="Isochorismatase-like" evidence="3">
    <location>
        <begin position="7"/>
        <end position="178"/>
    </location>
</feature>
<dbReference type="PANTHER" id="PTHR43540">
    <property type="entry name" value="PEROXYUREIDOACRYLATE/UREIDOACRYLATE AMIDOHYDROLASE-RELATED"/>
    <property type="match status" value="1"/>
</dbReference>
<gene>
    <name evidence="4" type="ORF">JR050_14645</name>
</gene>
<organism evidence="4 5">
    <name type="scientific">Bacillus suaedaesalsae</name>
    <dbReference type="NCBI Taxonomy" id="2810349"/>
    <lineage>
        <taxon>Bacteria</taxon>
        <taxon>Bacillati</taxon>
        <taxon>Bacillota</taxon>
        <taxon>Bacilli</taxon>
        <taxon>Bacillales</taxon>
        <taxon>Bacillaceae</taxon>
        <taxon>Bacillus</taxon>
    </lineage>
</organism>
<keyword evidence="5" id="KW-1185">Reference proteome</keyword>
<evidence type="ECO:0000313" key="5">
    <source>
        <dbReference type="Proteomes" id="UP001518925"/>
    </source>
</evidence>
<comment type="caution">
    <text evidence="4">The sequence shown here is derived from an EMBL/GenBank/DDBJ whole genome shotgun (WGS) entry which is preliminary data.</text>
</comment>
<dbReference type="SUPFAM" id="SSF52499">
    <property type="entry name" value="Isochorismatase-like hydrolases"/>
    <property type="match status" value="1"/>
</dbReference>
<evidence type="ECO:0000256" key="2">
    <source>
        <dbReference type="ARBA" id="ARBA00022801"/>
    </source>
</evidence>
<comment type="similarity">
    <text evidence="1">Belongs to the isochorismatase family.</text>
</comment>
<dbReference type="InterPro" id="IPR050272">
    <property type="entry name" value="Isochorismatase-like_hydrls"/>
</dbReference>
<evidence type="ECO:0000256" key="1">
    <source>
        <dbReference type="ARBA" id="ARBA00006336"/>
    </source>
</evidence>
<dbReference type="Gene3D" id="3.40.50.850">
    <property type="entry name" value="Isochorismatase-like"/>
    <property type="match status" value="1"/>
</dbReference>
<protein>
    <submittedName>
        <fullName evidence="4">Cysteine hydrolase</fullName>
    </submittedName>
</protein>
<proteinExistence type="inferred from homology"/>
<name>A0ABS2DK78_9BACI</name>
<evidence type="ECO:0000259" key="3">
    <source>
        <dbReference type="Pfam" id="PF00857"/>
    </source>
</evidence>
<dbReference type="PANTHER" id="PTHR43540:SF1">
    <property type="entry name" value="ISOCHORISMATASE HYDROLASE"/>
    <property type="match status" value="1"/>
</dbReference>
<keyword evidence="2 4" id="KW-0378">Hydrolase</keyword>
<dbReference type="GO" id="GO:0016787">
    <property type="term" value="F:hydrolase activity"/>
    <property type="evidence" value="ECO:0007669"/>
    <property type="project" value="UniProtKB-KW"/>
</dbReference>
<dbReference type="CDD" id="cd01014">
    <property type="entry name" value="nicotinamidase_related"/>
    <property type="match status" value="1"/>
</dbReference>
<reference evidence="4 5" key="1">
    <citation type="submission" date="2021-02" db="EMBL/GenBank/DDBJ databases">
        <title>Bacillus sp. RD4P76, an endophyte from a halophyte.</title>
        <authorList>
            <person name="Sun J.-Q."/>
        </authorList>
    </citation>
    <scope>NUCLEOTIDE SEQUENCE [LARGE SCALE GENOMIC DNA]</scope>
    <source>
        <strain evidence="4 5">RD4P76</strain>
    </source>
</reference>
<dbReference type="Pfam" id="PF00857">
    <property type="entry name" value="Isochorismatase"/>
    <property type="match status" value="1"/>
</dbReference>
<dbReference type="EMBL" id="JAFELM010000036">
    <property type="protein sequence ID" value="MBM6618905.1"/>
    <property type="molecule type" value="Genomic_DNA"/>
</dbReference>